<proteinExistence type="predicted"/>
<protein>
    <submittedName>
        <fullName evidence="1">Uncharacterized protein</fullName>
    </submittedName>
</protein>
<organism evidence="1 2">
    <name type="scientific">Erwinia aeris</name>
    <dbReference type="NCBI Taxonomy" id="3239803"/>
    <lineage>
        <taxon>Bacteria</taxon>
        <taxon>Pseudomonadati</taxon>
        <taxon>Pseudomonadota</taxon>
        <taxon>Gammaproteobacteria</taxon>
        <taxon>Enterobacterales</taxon>
        <taxon>Erwiniaceae</taxon>
        <taxon>Erwinia</taxon>
    </lineage>
</organism>
<name>A0ABV4EE08_9GAMM</name>
<dbReference type="Proteomes" id="UP001565243">
    <property type="component" value="Unassembled WGS sequence"/>
</dbReference>
<keyword evidence="2" id="KW-1185">Reference proteome</keyword>
<sequence>MDETCRDYYESAENTAISRRRALEELRRHQQDAPEDVAEFYADVGDCDIYQAQAVLRWLGY</sequence>
<dbReference type="RefSeq" id="WP_369896790.1">
    <property type="nucleotide sequence ID" value="NZ_JBGFFX010000019.1"/>
</dbReference>
<accession>A0ABV4EE08</accession>
<dbReference type="EMBL" id="JBGFFX010000019">
    <property type="protein sequence ID" value="MEY8773170.1"/>
    <property type="molecule type" value="Genomic_DNA"/>
</dbReference>
<gene>
    <name evidence="1" type="ORF">AB6T85_22460</name>
</gene>
<comment type="caution">
    <text evidence="1">The sequence shown here is derived from an EMBL/GenBank/DDBJ whole genome shotgun (WGS) entry which is preliminary data.</text>
</comment>
<reference evidence="1 2" key="1">
    <citation type="submission" date="2024-07" db="EMBL/GenBank/DDBJ databases">
        <authorList>
            <person name="Hebao G."/>
        </authorList>
    </citation>
    <scope>NUCLEOTIDE SEQUENCE [LARGE SCALE GENOMIC DNA]</scope>
    <source>
        <strain evidence="1 2">ACCC 02193</strain>
    </source>
</reference>
<evidence type="ECO:0000313" key="1">
    <source>
        <dbReference type="EMBL" id="MEY8773170.1"/>
    </source>
</evidence>
<evidence type="ECO:0000313" key="2">
    <source>
        <dbReference type="Proteomes" id="UP001565243"/>
    </source>
</evidence>